<organism evidence="4 5">
    <name type="scientific">Parablautia muri</name>
    <dbReference type="NCBI Taxonomy" id="2320879"/>
    <lineage>
        <taxon>Bacteria</taxon>
        <taxon>Bacillati</taxon>
        <taxon>Bacillota</taxon>
        <taxon>Clostridia</taxon>
        <taxon>Lachnospirales</taxon>
        <taxon>Lachnospiraceae</taxon>
        <taxon>Parablautia</taxon>
    </lineage>
</organism>
<keyword evidence="1" id="KW-0472">Membrane</keyword>
<keyword evidence="1" id="KW-0812">Transmembrane</keyword>
<feature type="domain" description="Histidine kinase/HSP90-like ATPase" evidence="2">
    <location>
        <begin position="190"/>
        <end position="299"/>
    </location>
</feature>
<dbReference type="GO" id="GO:0016020">
    <property type="term" value="C:membrane"/>
    <property type="evidence" value="ECO:0007669"/>
    <property type="project" value="InterPro"/>
</dbReference>
<name>A0A9X5GRF7_9FIRM</name>
<evidence type="ECO:0000313" key="4">
    <source>
        <dbReference type="EMBL" id="NBJ92289.1"/>
    </source>
</evidence>
<protein>
    <submittedName>
        <fullName evidence="4">Sensor histidine kinase</fullName>
    </submittedName>
</protein>
<keyword evidence="4" id="KW-0418">Kinase</keyword>
<gene>
    <name evidence="4" type="ORF">D5281_06690</name>
</gene>
<evidence type="ECO:0000256" key="1">
    <source>
        <dbReference type="SAM" id="Phobius"/>
    </source>
</evidence>
<reference evidence="4" key="1">
    <citation type="submission" date="2018-09" db="EMBL/GenBank/DDBJ databases">
        <title>Murine metabolic-syndrome-specific gut microbial biobank.</title>
        <authorList>
            <person name="Liu C."/>
        </authorList>
    </citation>
    <scope>NUCLEOTIDE SEQUENCE</scope>
    <source>
        <strain evidence="4">D42-62</strain>
    </source>
</reference>
<dbReference type="InterPro" id="IPR003594">
    <property type="entry name" value="HATPase_dom"/>
</dbReference>
<dbReference type="EMBL" id="QZDT01000007">
    <property type="protein sequence ID" value="NBJ92289.1"/>
    <property type="molecule type" value="Genomic_DNA"/>
</dbReference>
<keyword evidence="1" id="KW-1133">Transmembrane helix</keyword>
<dbReference type="AlphaFoldDB" id="A0A9X5GRF7"/>
<sequence>MKAVIVLSCMEVILILCGGVGLCLAPELLLTKILFLAALAGQGAILILAYQQKNIMRFLIAENKRKNTEKRKNVYWEEDENQKLEVMKKRVELYTLQSQINPHFLYNTLDSIRGRALLDGNREIASMTEVLSRFFRYCISCDESLVKLREEISHIEDYYYIQKYRFEDRFDMVIEIESGEVYEYYIPRMTLQPLVENAMIHGLEKVNRKGLLKIRCIATEKKVVLTVSDNGVGMDVEQLDKLNRQMDKMLLSGKKRKNHSGIAVSNVNARIKMTFGEEYGIRYRSMENMGTDVEILIPVVDDFARARYEERIV</sequence>
<dbReference type="PANTHER" id="PTHR34220:SF7">
    <property type="entry name" value="SENSOR HISTIDINE KINASE YPDA"/>
    <property type="match status" value="1"/>
</dbReference>
<dbReference type="PANTHER" id="PTHR34220">
    <property type="entry name" value="SENSOR HISTIDINE KINASE YPDA"/>
    <property type="match status" value="1"/>
</dbReference>
<dbReference type="RefSeq" id="WP_160559386.1">
    <property type="nucleotide sequence ID" value="NZ_QZDT01000007.1"/>
</dbReference>
<feature type="transmembrane region" description="Helical" evidence="1">
    <location>
        <begin position="29"/>
        <end position="50"/>
    </location>
</feature>
<dbReference type="InterPro" id="IPR036890">
    <property type="entry name" value="HATPase_C_sf"/>
</dbReference>
<dbReference type="InterPro" id="IPR010559">
    <property type="entry name" value="Sig_transdc_His_kin_internal"/>
</dbReference>
<evidence type="ECO:0000259" key="3">
    <source>
        <dbReference type="Pfam" id="PF06580"/>
    </source>
</evidence>
<accession>A0A9X5GRF7</accession>
<dbReference type="Proteomes" id="UP001154420">
    <property type="component" value="Unassembled WGS sequence"/>
</dbReference>
<feature type="domain" description="Signal transduction histidine kinase internal region" evidence="3">
    <location>
        <begin position="92"/>
        <end position="170"/>
    </location>
</feature>
<dbReference type="SUPFAM" id="SSF55874">
    <property type="entry name" value="ATPase domain of HSP90 chaperone/DNA topoisomerase II/histidine kinase"/>
    <property type="match status" value="1"/>
</dbReference>
<dbReference type="Pfam" id="PF02518">
    <property type="entry name" value="HATPase_c"/>
    <property type="match status" value="1"/>
</dbReference>
<evidence type="ECO:0000259" key="2">
    <source>
        <dbReference type="Pfam" id="PF02518"/>
    </source>
</evidence>
<proteinExistence type="predicted"/>
<dbReference type="Pfam" id="PF06580">
    <property type="entry name" value="His_kinase"/>
    <property type="match status" value="1"/>
</dbReference>
<dbReference type="InterPro" id="IPR050640">
    <property type="entry name" value="Bact_2-comp_sensor_kinase"/>
</dbReference>
<comment type="caution">
    <text evidence="4">The sequence shown here is derived from an EMBL/GenBank/DDBJ whole genome shotgun (WGS) entry which is preliminary data.</text>
</comment>
<keyword evidence="5" id="KW-1185">Reference proteome</keyword>
<dbReference type="GO" id="GO:0000155">
    <property type="term" value="F:phosphorelay sensor kinase activity"/>
    <property type="evidence" value="ECO:0007669"/>
    <property type="project" value="InterPro"/>
</dbReference>
<dbReference type="Gene3D" id="3.30.565.10">
    <property type="entry name" value="Histidine kinase-like ATPase, C-terminal domain"/>
    <property type="match status" value="1"/>
</dbReference>
<evidence type="ECO:0000313" key="5">
    <source>
        <dbReference type="Proteomes" id="UP001154420"/>
    </source>
</evidence>
<dbReference type="OrthoDB" id="9809348at2"/>
<keyword evidence="4" id="KW-0808">Transferase</keyword>